<accession>A0ABP0VNI6</accession>
<organism evidence="1 2">
    <name type="scientific">Sphagnum jensenii</name>
    <dbReference type="NCBI Taxonomy" id="128206"/>
    <lineage>
        <taxon>Eukaryota</taxon>
        <taxon>Viridiplantae</taxon>
        <taxon>Streptophyta</taxon>
        <taxon>Embryophyta</taxon>
        <taxon>Bryophyta</taxon>
        <taxon>Sphagnophytina</taxon>
        <taxon>Sphagnopsida</taxon>
        <taxon>Sphagnales</taxon>
        <taxon>Sphagnaceae</taxon>
        <taxon>Sphagnum</taxon>
    </lineage>
</organism>
<gene>
    <name evidence="1" type="ORF">CSSPJE1EN1_LOCUS1502</name>
</gene>
<dbReference type="Proteomes" id="UP001497444">
    <property type="component" value="Chromosome 1"/>
</dbReference>
<sequence length="77" mass="9032">MRRRKLCRAKERKDKNEGTRMVENPLFSYARQAFLTPRLLPRIWFELRASFGNAEQARSTRYSAVLTGRMDEILVAG</sequence>
<proteinExistence type="predicted"/>
<evidence type="ECO:0008006" key="3">
    <source>
        <dbReference type="Google" id="ProtNLM"/>
    </source>
</evidence>
<evidence type="ECO:0000313" key="1">
    <source>
        <dbReference type="EMBL" id="CAK9256024.1"/>
    </source>
</evidence>
<dbReference type="EMBL" id="OZ020096">
    <property type="protein sequence ID" value="CAK9256024.1"/>
    <property type="molecule type" value="Genomic_DNA"/>
</dbReference>
<evidence type="ECO:0000313" key="2">
    <source>
        <dbReference type="Proteomes" id="UP001497444"/>
    </source>
</evidence>
<reference evidence="1 2" key="1">
    <citation type="submission" date="2024-02" db="EMBL/GenBank/DDBJ databases">
        <authorList>
            <consortium name="ELIXIR-Norway"/>
            <consortium name="Elixir Norway"/>
        </authorList>
    </citation>
    <scope>NUCLEOTIDE SEQUENCE [LARGE SCALE GENOMIC DNA]</scope>
</reference>
<name>A0ABP0VNI6_9BRYO</name>
<keyword evidence="2" id="KW-1185">Reference proteome</keyword>
<protein>
    <recommendedName>
        <fullName evidence="3">Ribosomal protein S14</fullName>
    </recommendedName>
</protein>